<evidence type="ECO:0000313" key="3">
    <source>
        <dbReference type="EMBL" id="TWB24276.1"/>
    </source>
</evidence>
<dbReference type="FunFam" id="3.90.1010.10:FF:000002">
    <property type="entry name" value="Iron-sulfur cluster assembly scaffold protein NifU"/>
    <property type="match status" value="1"/>
</dbReference>
<dbReference type="GO" id="GO:0051536">
    <property type="term" value="F:iron-sulfur cluster binding"/>
    <property type="evidence" value="ECO:0007669"/>
    <property type="project" value="InterPro"/>
</dbReference>
<evidence type="ECO:0000313" key="4">
    <source>
        <dbReference type="Proteomes" id="UP000316545"/>
    </source>
</evidence>
<comment type="similarity">
    <text evidence="1">Belongs to the NifU family.</text>
</comment>
<dbReference type="Pfam" id="PF01592">
    <property type="entry name" value="NifU_N"/>
    <property type="match status" value="1"/>
</dbReference>
<proteinExistence type="inferred from homology"/>
<dbReference type="SUPFAM" id="SSF82649">
    <property type="entry name" value="SufE/NifU"/>
    <property type="match status" value="1"/>
</dbReference>
<gene>
    <name evidence="3" type="ORF">FBZ88_112131</name>
</gene>
<feature type="domain" description="NIF system FeS cluster assembly NifU N-terminal" evidence="2">
    <location>
        <begin position="9"/>
        <end position="91"/>
    </location>
</feature>
<dbReference type="EMBL" id="VITO01000012">
    <property type="protein sequence ID" value="TWB24276.1"/>
    <property type="molecule type" value="Genomic_DNA"/>
</dbReference>
<dbReference type="InterPro" id="IPR002871">
    <property type="entry name" value="NIF_FeS_clus_asmbl_NifU_N"/>
</dbReference>
<evidence type="ECO:0000256" key="1">
    <source>
        <dbReference type="ARBA" id="ARBA00006420"/>
    </source>
</evidence>
<accession>A0A560FRL4</accession>
<comment type="caution">
    <text evidence="3">The sequence shown here is derived from an EMBL/GenBank/DDBJ whole genome shotgun (WGS) entry which is preliminary data.</text>
</comment>
<dbReference type="AlphaFoldDB" id="A0A560FRL4"/>
<evidence type="ECO:0000259" key="2">
    <source>
        <dbReference type="Pfam" id="PF01592"/>
    </source>
</evidence>
<reference evidence="3 4" key="1">
    <citation type="submission" date="2019-06" db="EMBL/GenBank/DDBJ databases">
        <title>Genomic Encyclopedia of Type Strains, Phase IV (KMG-V): Genome sequencing to study the core and pangenomes of soil and plant-associated prokaryotes.</title>
        <authorList>
            <person name="Whitman W."/>
        </authorList>
    </citation>
    <scope>NUCLEOTIDE SEQUENCE [LARGE SCALE GENOMIC DNA]</scope>
    <source>
        <strain evidence="3 4">BR 11865</strain>
    </source>
</reference>
<dbReference type="GO" id="GO:0016226">
    <property type="term" value="P:iron-sulfur cluster assembly"/>
    <property type="evidence" value="ECO:0007669"/>
    <property type="project" value="InterPro"/>
</dbReference>
<name>A0A560FRL4_9PROT</name>
<dbReference type="Proteomes" id="UP000316545">
    <property type="component" value="Unassembled WGS sequence"/>
</dbReference>
<dbReference type="NCBIfam" id="TIGR01994">
    <property type="entry name" value="SUF_scaf_2"/>
    <property type="match status" value="1"/>
</dbReference>
<keyword evidence="4" id="KW-1185">Reference proteome</keyword>
<dbReference type="GO" id="GO:0005506">
    <property type="term" value="F:iron ion binding"/>
    <property type="evidence" value="ECO:0007669"/>
    <property type="project" value="InterPro"/>
</dbReference>
<organism evidence="3 4">
    <name type="scientific">Nitrospirillum amazonense</name>
    <dbReference type="NCBI Taxonomy" id="28077"/>
    <lineage>
        <taxon>Bacteria</taxon>
        <taxon>Pseudomonadati</taxon>
        <taxon>Pseudomonadota</taxon>
        <taxon>Alphaproteobacteria</taxon>
        <taxon>Rhodospirillales</taxon>
        <taxon>Azospirillaceae</taxon>
        <taxon>Nitrospirillum</taxon>
    </lineage>
</organism>
<protein>
    <submittedName>
        <fullName evidence="3">Nitrogen fixation NifU-like protein</fullName>
    </submittedName>
</protein>
<dbReference type="CDD" id="cd06664">
    <property type="entry name" value="IscU_like"/>
    <property type="match status" value="1"/>
</dbReference>
<dbReference type="Gene3D" id="3.90.1010.10">
    <property type="match status" value="1"/>
</dbReference>
<dbReference type="RefSeq" id="WP_145618592.1">
    <property type="nucleotide sequence ID" value="NZ_JAYNFR010000014.1"/>
</dbReference>
<dbReference type="PANTHER" id="PTHR10093">
    <property type="entry name" value="IRON-SULFUR CLUSTER ASSEMBLY ENZYME NIFU HOMOLOG"/>
    <property type="match status" value="1"/>
</dbReference>
<sequence>MFDDLRDLYQEVILDHGKHPRNFGKPESFNRMARGENPLCGDKINVYLTIGPDGLVNDAHFDGRGCAISQASASLMTETLKGKTEAEAEALFGHFHDMCTKDDHEHTDHGHLDPEAVEKLDVLSGVREFPMRVKCATLAWHTMNAAIHGDEKTTTE</sequence>